<dbReference type="CDD" id="cd00093">
    <property type="entry name" value="HTH_XRE"/>
    <property type="match status" value="1"/>
</dbReference>
<proteinExistence type="predicted"/>
<sequence length="121" mass="13444">MTRQSFTPPRTLAARRAILGVRMTDMATACGMSKQQLSQIISEKRPVMLPTLRRVSMLLYCPTELLVADDPSSAVRYPLPPANYLETIRANREALGFEDATKIPDFDSFADLVTRSAPLLS</sequence>
<dbReference type="SMART" id="SM00530">
    <property type="entry name" value="HTH_XRE"/>
    <property type="match status" value="1"/>
</dbReference>
<accession>A0A6J5MW97</accession>
<name>A0A6J5MW97_9CAUD</name>
<dbReference type="Pfam" id="PF01381">
    <property type="entry name" value="HTH_3"/>
    <property type="match status" value="1"/>
</dbReference>
<dbReference type="Gene3D" id="1.10.260.40">
    <property type="entry name" value="lambda repressor-like DNA-binding domains"/>
    <property type="match status" value="1"/>
</dbReference>
<dbReference type="GO" id="GO:0003677">
    <property type="term" value="F:DNA binding"/>
    <property type="evidence" value="ECO:0007669"/>
    <property type="project" value="InterPro"/>
</dbReference>
<reference evidence="2" key="1">
    <citation type="submission" date="2020-04" db="EMBL/GenBank/DDBJ databases">
        <authorList>
            <person name="Chiriac C."/>
            <person name="Salcher M."/>
            <person name="Ghai R."/>
            <person name="Kavagutti S V."/>
        </authorList>
    </citation>
    <scope>NUCLEOTIDE SEQUENCE</scope>
</reference>
<evidence type="ECO:0000259" key="1">
    <source>
        <dbReference type="PROSITE" id="PS50943"/>
    </source>
</evidence>
<dbReference type="InterPro" id="IPR001387">
    <property type="entry name" value="Cro/C1-type_HTH"/>
</dbReference>
<dbReference type="EMBL" id="LR796544">
    <property type="protein sequence ID" value="CAB4150231.1"/>
    <property type="molecule type" value="Genomic_DNA"/>
</dbReference>
<gene>
    <name evidence="2" type="ORF">UFOVP567_2</name>
</gene>
<evidence type="ECO:0000313" key="2">
    <source>
        <dbReference type="EMBL" id="CAB4150231.1"/>
    </source>
</evidence>
<feature type="domain" description="HTH cro/C1-type" evidence="1">
    <location>
        <begin position="12"/>
        <end position="66"/>
    </location>
</feature>
<dbReference type="SUPFAM" id="SSF47413">
    <property type="entry name" value="lambda repressor-like DNA-binding domains"/>
    <property type="match status" value="1"/>
</dbReference>
<dbReference type="InterPro" id="IPR010982">
    <property type="entry name" value="Lambda_DNA-bd_dom_sf"/>
</dbReference>
<protein>
    <submittedName>
        <fullName evidence="2">HTH_XRE domain containing protein</fullName>
    </submittedName>
</protein>
<dbReference type="PROSITE" id="PS50943">
    <property type="entry name" value="HTH_CROC1"/>
    <property type="match status" value="1"/>
</dbReference>
<organism evidence="2">
    <name type="scientific">uncultured Caudovirales phage</name>
    <dbReference type="NCBI Taxonomy" id="2100421"/>
    <lineage>
        <taxon>Viruses</taxon>
        <taxon>Duplodnaviria</taxon>
        <taxon>Heunggongvirae</taxon>
        <taxon>Uroviricota</taxon>
        <taxon>Caudoviricetes</taxon>
        <taxon>Peduoviridae</taxon>
        <taxon>Maltschvirus</taxon>
        <taxon>Maltschvirus maltsch</taxon>
    </lineage>
</organism>